<feature type="region of interest" description="Disordered" evidence="1">
    <location>
        <begin position="1"/>
        <end position="85"/>
    </location>
</feature>
<organism evidence="2">
    <name type="scientific">Synechococcus elongatus (strain ATCC 33912 / PCC 7942 / FACHB-805)</name>
    <name type="common">Anacystis nidulans R2</name>
    <dbReference type="NCBI Taxonomy" id="1140"/>
    <lineage>
        <taxon>Bacteria</taxon>
        <taxon>Bacillati</taxon>
        <taxon>Cyanobacteriota</taxon>
        <taxon>Cyanophyceae</taxon>
        <taxon>Synechococcales</taxon>
        <taxon>Synechococcaceae</taxon>
        <taxon>Synechococcus</taxon>
    </lineage>
</organism>
<reference evidence="2" key="1">
    <citation type="submission" date="2002-06" db="EMBL/GenBank/DDBJ databases">
        <title>Synechococcus elongatus PCC7942 cosmid 7G3.</title>
        <authorList>
            <person name="Holtman C.K."/>
            <person name="Sandoval P."/>
            <person name="Chen Y."/>
            <person name="Socias T."/>
            <person name="Mohler B.J."/>
            <person name="McMurtry S."/>
            <person name="Gonzalez A."/>
            <person name="Salinas I."/>
            <person name="Golden S.S."/>
            <person name="Youderian P."/>
        </authorList>
    </citation>
    <scope>NUCLEOTIDE SEQUENCE</scope>
    <source>
        <strain evidence="2">PCC 7492</strain>
    </source>
</reference>
<sequence>MYSSQLTSHQRSTPASFTRSDRPSTDEPYPKSCCGGLGESSLPVRGWGAQSPPRTDASQLQPRLDFPKPFQGCPMPHSSGGEGLL</sequence>
<accession>Q8KPR3</accession>
<feature type="compositionally biased region" description="Polar residues" evidence="1">
    <location>
        <begin position="52"/>
        <end position="61"/>
    </location>
</feature>
<evidence type="ECO:0000313" key="2">
    <source>
        <dbReference type="EMBL" id="AAM82706.1"/>
    </source>
</evidence>
<feature type="compositionally biased region" description="Basic and acidic residues" evidence="1">
    <location>
        <begin position="19"/>
        <end position="29"/>
    </location>
</feature>
<protein>
    <submittedName>
        <fullName evidence="2">Cell division basic protein B-like protein</fullName>
    </submittedName>
</protein>
<gene>
    <name evidence="2" type="primary">SEE0031</name>
</gene>
<dbReference type="GO" id="GO:0051301">
    <property type="term" value="P:cell division"/>
    <property type="evidence" value="ECO:0007669"/>
    <property type="project" value="UniProtKB-KW"/>
</dbReference>
<feature type="compositionally biased region" description="Polar residues" evidence="1">
    <location>
        <begin position="1"/>
        <end position="18"/>
    </location>
</feature>
<name>Q8KPR3_SYNE7</name>
<dbReference type="EMBL" id="AY120853">
    <property type="protein sequence ID" value="AAM82706.1"/>
    <property type="molecule type" value="Genomic_DNA"/>
</dbReference>
<keyword evidence="2" id="KW-0131">Cell cycle</keyword>
<proteinExistence type="predicted"/>
<evidence type="ECO:0000256" key="1">
    <source>
        <dbReference type="SAM" id="MobiDB-lite"/>
    </source>
</evidence>
<keyword evidence="2" id="KW-0132">Cell division</keyword>
<dbReference type="AlphaFoldDB" id="Q8KPR3"/>